<feature type="domain" description="Actin homologue MreB-like C-terminal" evidence="1">
    <location>
        <begin position="166"/>
        <end position="277"/>
    </location>
</feature>
<protein>
    <recommendedName>
        <fullName evidence="1">Actin homologue MreB-like C-terminal domain-containing protein</fullName>
    </recommendedName>
</protein>
<dbReference type="InterPro" id="IPR043129">
    <property type="entry name" value="ATPase_NBD"/>
</dbReference>
<dbReference type="InterPro" id="IPR049067">
    <property type="entry name" value="MreB-like_C"/>
</dbReference>
<dbReference type="Pfam" id="PF21522">
    <property type="entry name" value="MreB-like_C"/>
    <property type="match status" value="1"/>
</dbReference>
<reference evidence="2 3" key="1">
    <citation type="submission" date="2019-07" db="EMBL/GenBank/DDBJ databases">
        <authorList>
            <person name="Hibberd C M."/>
            <person name="Gehrig L. J."/>
            <person name="Chang H.-W."/>
            <person name="Venkatesh S."/>
        </authorList>
    </citation>
    <scope>NUCLEOTIDE SEQUENCE [LARGE SCALE GENOMIC DNA]</scope>
    <source>
        <strain evidence="2">Dorea_formicigenerans_SSTS_Bg7063</strain>
    </source>
</reference>
<evidence type="ECO:0000259" key="1">
    <source>
        <dbReference type="Pfam" id="PF21522"/>
    </source>
</evidence>
<dbReference type="AlphaFoldDB" id="A0A564TUW0"/>
<gene>
    <name evidence="2" type="ORF">DFSSTS7063_01846</name>
</gene>
<dbReference type="Proteomes" id="UP000358366">
    <property type="component" value="Unassembled WGS sequence"/>
</dbReference>
<evidence type="ECO:0000313" key="3">
    <source>
        <dbReference type="Proteomes" id="UP000358366"/>
    </source>
</evidence>
<proteinExistence type="predicted"/>
<dbReference type="EMBL" id="CABHNI010000032">
    <property type="protein sequence ID" value="VUX11026.1"/>
    <property type="molecule type" value="Genomic_DNA"/>
</dbReference>
<name>A0A564TUW0_9FIRM</name>
<accession>A0A564TUW0</accession>
<organism evidence="2 3">
    <name type="scientific">Dorea formicigenerans</name>
    <dbReference type="NCBI Taxonomy" id="39486"/>
    <lineage>
        <taxon>Bacteria</taxon>
        <taxon>Bacillati</taxon>
        <taxon>Bacillota</taxon>
        <taxon>Clostridia</taxon>
        <taxon>Lachnospirales</taxon>
        <taxon>Lachnospiraceae</taxon>
        <taxon>Dorea</taxon>
    </lineage>
</organism>
<evidence type="ECO:0000313" key="2">
    <source>
        <dbReference type="EMBL" id="VUX11026.1"/>
    </source>
</evidence>
<sequence length="314" mass="37027">MLMIPIDTGNKAIKTENFEFHSGITALESMPGENEEALMFQDKYYRLSHERNVYLPDKTLDDRYYLLTLFAIAKELEKLRQSRPFIPGELISMELVVGLPPLYYRSQYKKFRDYFYREGRLVHFAYMGRSYRLAFSNVYVHMQTYAAYLYLAKELKLSTYPKVLMIDIGGYTLDYMLLEKGIILWNYTDSTGKGVISMYQRVNKGIREKFDLDLKENDIDSVLKEESCMYGEAIRKRVIEIVTEHVEEILGMFRECRIDLRSAMTIFVGGGSILLSKIIETVWKRYDGEYYVVNDSKVNVHGYRKKYLFDKEMQ</sequence>
<dbReference type="Gene3D" id="3.30.420.40">
    <property type="match status" value="1"/>
</dbReference>
<dbReference type="SUPFAM" id="SSF53067">
    <property type="entry name" value="Actin-like ATPase domain"/>
    <property type="match status" value="2"/>
</dbReference>
<dbReference type="RefSeq" id="WP_144124647.1">
    <property type="nucleotide sequence ID" value="NZ_CABHNI010000032.1"/>
</dbReference>